<dbReference type="Pfam" id="PF00583">
    <property type="entry name" value="Acetyltransf_1"/>
    <property type="match status" value="1"/>
</dbReference>
<evidence type="ECO:0000313" key="2">
    <source>
        <dbReference type="EMBL" id="MQQ10258.1"/>
    </source>
</evidence>
<dbReference type="RefSeq" id="WP_153217232.1">
    <property type="nucleotide sequence ID" value="NZ_WIBF01000013.1"/>
</dbReference>
<accession>A0A843YKA8</accession>
<dbReference type="AlphaFoldDB" id="A0A843YKA8"/>
<dbReference type="SUPFAM" id="SSF55729">
    <property type="entry name" value="Acyl-CoA N-acyltransferases (Nat)"/>
    <property type="match status" value="1"/>
</dbReference>
<dbReference type="Proteomes" id="UP000444174">
    <property type="component" value="Unassembled WGS sequence"/>
</dbReference>
<dbReference type="PROSITE" id="PS51186">
    <property type="entry name" value="GNAT"/>
    <property type="match status" value="1"/>
</dbReference>
<gene>
    <name evidence="2" type="ORF">GFB49_17455</name>
</gene>
<dbReference type="InterPro" id="IPR000182">
    <property type="entry name" value="GNAT_dom"/>
</dbReference>
<sequence>MSVEIAALSGDALVAALPDLARLRIAVFRDFPYLYDGSLEYEQSYLKSYHDNSKAVLVAAIDAGTIVGAATGMPLADHGDAGQLHGLAQPIEHVFYCAESVLLPEYRGQGIGHAFFDKREAFARQLGFKTSAFCGVIRAADHPMRPADYRPLDSFWHKRGYAPLPGVLARFTWTDVGDAAQTTKDLQFWSRAL</sequence>
<evidence type="ECO:0000259" key="1">
    <source>
        <dbReference type="PROSITE" id="PS51186"/>
    </source>
</evidence>
<protein>
    <submittedName>
        <fullName evidence="2">GNAT family N-acetyltransferase</fullName>
    </submittedName>
</protein>
<comment type="caution">
    <text evidence="2">The sequence shown here is derived from an EMBL/GenBank/DDBJ whole genome shotgun (WGS) entry which is preliminary data.</text>
</comment>
<reference evidence="2 3" key="1">
    <citation type="submission" date="2019-10" db="EMBL/GenBank/DDBJ databases">
        <title>Epibacterium sp. nov., isolated from seawater.</title>
        <authorList>
            <person name="Zhang X."/>
            <person name="Li N."/>
        </authorList>
    </citation>
    <scope>NUCLEOTIDE SEQUENCE [LARGE SCALE GENOMIC DNA]</scope>
    <source>
        <strain evidence="2 3">SM1979</strain>
    </source>
</reference>
<evidence type="ECO:0000313" key="3">
    <source>
        <dbReference type="Proteomes" id="UP000444174"/>
    </source>
</evidence>
<proteinExistence type="predicted"/>
<keyword evidence="2" id="KW-0808">Transferase</keyword>
<organism evidence="2 3">
    <name type="scientific">Tritonibacter litoralis</name>
    <dbReference type="NCBI Taxonomy" id="2662264"/>
    <lineage>
        <taxon>Bacteria</taxon>
        <taxon>Pseudomonadati</taxon>
        <taxon>Pseudomonadota</taxon>
        <taxon>Alphaproteobacteria</taxon>
        <taxon>Rhodobacterales</taxon>
        <taxon>Paracoccaceae</taxon>
        <taxon>Tritonibacter</taxon>
    </lineage>
</organism>
<feature type="domain" description="N-acetyltransferase" evidence="1">
    <location>
        <begin position="3"/>
        <end position="187"/>
    </location>
</feature>
<dbReference type="EMBL" id="WIBF01000013">
    <property type="protein sequence ID" value="MQQ10258.1"/>
    <property type="molecule type" value="Genomic_DNA"/>
</dbReference>
<keyword evidence="3" id="KW-1185">Reference proteome</keyword>
<name>A0A843YKA8_9RHOB</name>
<dbReference type="InterPro" id="IPR016181">
    <property type="entry name" value="Acyl_CoA_acyltransferase"/>
</dbReference>
<dbReference type="Gene3D" id="3.40.630.30">
    <property type="match status" value="1"/>
</dbReference>
<dbReference type="GO" id="GO:0016747">
    <property type="term" value="F:acyltransferase activity, transferring groups other than amino-acyl groups"/>
    <property type="evidence" value="ECO:0007669"/>
    <property type="project" value="InterPro"/>
</dbReference>
<dbReference type="CDD" id="cd04301">
    <property type="entry name" value="NAT_SF"/>
    <property type="match status" value="1"/>
</dbReference>